<name>A0ABC9D0Z0_9POAL</name>
<evidence type="ECO:0000313" key="2">
    <source>
        <dbReference type="EMBL" id="CAL5029736.1"/>
    </source>
</evidence>
<proteinExistence type="predicted"/>
<reference evidence="3" key="1">
    <citation type="submission" date="2024-06" db="EMBL/GenBank/DDBJ databases">
        <authorList>
            <person name="Ryan C."/>
        </authorList>
    </citation>
    <scope>NUCLEOTIDE SEQUENCE [LARGE SCALE GENOMIC DNA]</scope>
</reference>
<gene>
    <name evidence="2" type="ORF">URODEC1_LOCUS80542</name>
</gene>
<evidence type="ECO:0000313" key="3">
    <source>
        <dbReference type="Proteomes" id="UP001497457"/>
    </source>
</evidence>
<evidence type="ECO:0000256" key="1">
    <source>
        <dbReference type="SAM" id="MobiDB-lite"/>
    </source>
</evidence>
<reference evidence="2 3" key="2">
    <citation type="submission" date="2024-10" db="EMBL/GenBank/DDBJ databases">
        <authorList>
            <person name="Ryan C."/>
        </authorList>
    </citation>
    <scope>NUCLEOTIDE SEQUENCE [LARGE SCALE GENOMIC DNA]</scope>
</reference>
<dbReference type="AlphaFoldDB" id="A0ABC9D0Z0"/>
<sequence length="340" mass="37915">MAALRPCPSGHAVVAASRPCISNPSPFSLRMVPALGGQAIRTSLVSHKLAAGRTPTPRLRHRHATGARKGAADWPLDMEPDDNRLTDEQFKRYGEELKRHCELDKDIPFREEIETICEYWKKMTSWNTSIFDMEATALSLHLCMVATKAVKLASRVMDSAALRLDKQDETYLHTTKQTLTMYVSIFVKLAEDTYHKNFNDDSVFSLLGAFRGVAAIGHILVNDALESVDYIEYGSSNYSFLVKDTNNSWHEFEQNINNLEDKFRAVLGNNSKMYELLRPTMEKAMALTILFLSQMLSMHGRVLGYIPGIKGRHASRAPGEGEPDGSKMGSASPVQESSGN</sequence>
<accession>A0ABC9D0Z0</accession>
<protein>
    <submittedName>
        <fullName evidence="2">Uncharacterized protein</fullName>
    </submittedName>
</protein>
<dbReference type="EMBL" id="OZ075141">
    <property type="protein sequence ID" value="CAL5029736.1"/>
    <property type="molecule type" value="Genomic_DNA"/>
</dbReference>
<dbReference type="Proteomes" id="UP001497457">
    <property type="component" value="Chromosome 31b"/>
</dbReference>
<organism evidence="2 3">
    <name type="scientific">Urochloa decumbens</name>
    <dbReference type="NCBI Taxonomy" id="240449"/>
    <lineage>
        <taxon>Eukaryota</taxon>
        <taxon>Viridiplantae</taxon>
        <taxon>Streptophyta</taxon>
        <taxon>Embryophyta</taxon>
        <taxon>Tracheophyta</taxon>
        <taxon>Spermatophyta</taxon>
        <taxon>Magnoliopsida</taxon>
        <taxon>Liliopsida</taxon>
        <taxon>Poales</taxon>
        <taxon>Poaceae</taxon>
        <taxon>PACMAD clade</taxon>
        <taxon>Panicoideae</taxon>
        <taxon>Panicodae</taxon>
        <taxon>Paniceae</taxon>
        <taxon>Melinidinae</taxon>
        <taxon>Urochloa</taxon>
    </lineage>
</organism>
<keyword evidence="3" id="KW-1185">Reference proteome</keyword>
<feature type="region of interest" description="Disordered" evidence="1">
    <location>
        <begin position="313"/>
        <end position="340"/>
    </location>
</feature>
<feature type="region of interest" description="Disordered" evidence="1">
    <location>
        <begin position="51"/>
        <end position="81"/>
    </location>
</feature>